<name>A0AAW2DCW4_9ROSI</name>
<dbReference type="GO" id="GO:0003676">
    <property type="term" value="F:nucleic acid binding"/>
    <property type="evidence" value="ECO:0007669"/>
    <property type="project" value="InterPro"/>
</dbReference>
<evidence type="ECO:0008006" key="5">
    <source>
        <dbReference type="Google" id="ProtNLM"/>
    </source>
</evidence>
<protein>
    <recommendedName>
        <fullName evidence="5">RNase H type-1 domain-containing protein</fullName>
    </recommendedName>
</protein>
<accession>A0AAW2DCW4</accession>
<dbReference type="Pfam" id="PF13456">
    <property type="entry name" value="RVT_3"/>
    <property type="match status" value="1"/>
</dbReference>
<dbReference type="Pfam" id="PF13966">
    <property type="entry name" value="zf-RVT"/>
    <property type="match status" value="1"/>
</dbReference>
<dbReference type="PANTHER" id="PTHR47074:SF11">
    <property type="entry name" value="REVERSE TRANSCRIPTASE-LIKE PROTEIN"/>
    <property type="match status" value="1"/>
</dbReference>
<dbReference type="InterPro" id="IPR036397">
    <property type="entry name" value="RNaseH_sf"/>
</dbReference>
<dbReference type="GO" id="GO:0004523">
    <property type="term" value="F:RNA-DNA hybrid ribonuclease activity"/>
    <property type="evidence" value="ECO:0007669"/>
    <property type="project" value="InterPro"/>
</dbReference>
<dbReference type="InterPro" id="IPR052929">
    <property type="entry name" value="RNase_H-like_EbsB-rel"/>
</dbReference>
<dbReference type="PANTHER" id="PTHR47074">
    <property type="entry name" value="BNAC02G40300D PROTEIN"/>
    <property type="match status" value="1"/>
</dbReference>
<dbReference type="EMBL" id="JAZDWU010000003">
    <property type="protein sequence ID" value="KAL0008437.1"/>
    <property type="molecule type" value="Genomic_DNA"/>
</dbReference>
<proteinExistence type="predicted"/>
<dbReference type="Proteomes" id="UP001459277">
    <property type="component" value="Unassembled WGS sequence"/>
</dbReference>
<reference evidence="3 4" key="1">
    <citation type="submission" date="2024-01" db="EMBL/GenBank/DDBJ databases">
        <title>A telomere-to-telomere, gap-free genome of sweet tea (Lithocarpus litseifolius).</title>
        <authorList>
            <person name="Zhou J."/>
        </authorList>
    </citation>
    <scope>NUCLEOTIDE SEQUENCE [LARGE SCALE GENOMIC DNA]</scope>
    <source>
        <strain evidence="3">Zhou-2022a</strain>
        <tissue evidence="3">Leaf</tissue>
    </source>
</reference>
<dbReference type="InterPro" id="IPR026960">
    <property type="entry name" value="RVT-Znf"/>
</dbReference>
<evidence type="ECO:0000313" key="3">
    <source>
        <dbReference type="EMBL" id="KAL0008437.1"/>
    </source>
</evidence>
<dbReference type="CDD" id="cd06222">
    <property type="entry name" value="RNase_H_like"/>
    <property type="match status" value="1"/>
</dbReference>
<feature type="domain" description="Reverse transcriptase zinc-binding" evidence="2">
    <location>
        <begin position="1"/>
        <end position="63"/>
    </location>
</feature>
<dbReference type="InterPro" id="IPR002156">
    <property type="entry name" value="RNaseH_domain"/>
</dbReference>
<evidence type="ECO:0000259" key="2">
    <source>
        <dbReference type="Pfam" id="PF13966"/>
    </source>
</evidence>
<evidence type="ECO:0000259" key="1">
    <source>
        <dbReference type="Pfam" id="PF13456"/>
    </source>
</evidence>
<dbReference type="SUPFAM" id="SSF53098">
    <property type="entry name" value="Ribonuclease H-like"/>
    <property type="match status" value="1"/>
</dbReference>
<dbReference type="InterPro" id="IPR012337">
    <property type="entry name" value="RNaseH-like_sf"/>
</dbReference>
<dbReference type="Gene3D" id="3.30.420.10">
    <property type="entry name" value="Ribonuclease H-like superfamily/Ribonuclease H"/>
    <property type="match status" value="1"/>
</dbReference>
<comment type="caution">
    <text evidence="3">The sequence shown here is derived from an EMBL/GenBank/DDBJ whole genome shotgun (WGS) entry which is preliminary data.</text>
</comment>
<organism evidence="3 4">
    <name type="scientific">Lithocarpus litseifolius</name>
    <dbReference type="NCBI Taxonomy" id="425828"/>
    <lineage>
        <taxon>Eukaryota</taxon>
        <taxon>Viridiplantae</taxon>
        <taxon>Streptophyta</taxon>
        <taxon>Embryophyta</taxon>
        <taxon>Tracheophyta</taxon>
        <taxon>Spermatophyta</taxon>
        <taxon>Magnoliopsida</taxon>
        <taxon>eudicotyledons</taxon>
        <taxon>Gunneridae</taxon>
        <taxon>Pentapetalae</taxon>
        <taxon>rosids</taxon>
        <taxon>fabids</taxon>
        <taxon>Fagales</taxon>
        <taxon>Fagaceae</taxon>
        <taxon>Lithocarpus</taxon>
    </lineage>
</organism>
<gene>
    <name evidence="3" type="ORF">SO802_009939</name>
</gene>
<feature type="domain" description="RNase H type-1" evidence="1">
    <location>
        <begin position="165"/>
        <end position="286"/>
    </location>
</feature>
<keyword evidence="4" id="KW-1185">Reference proteome</keyword>
<dbReference type="InterPro" id="IPR044730">
    <property type="entry name" value="RNase_H-like_dom_plant"/>
</dbReference>
<dbReference type="AlphaFoldDB" id="A0AAW2DCW4"/>
<sequence>MWHLKIPAKIRIFAWRACMNGLPTRLNLNKRGVNINPKCPLREKETETITHVFLQCDLAKQVWDKWQGCPTNLTVSHFDFTDIAMQFLDNGATNDLEIFFVTSWVIWYNRNQKVFKDACHSPDQVWFSANTIRSDFREAAALCSHFQSDEASRWEAPPTGVYKVNVDGAASGDGRPSGVGVVIRNNMGEPIAALCKPLPRKFSSLETEIFALEHGILLAKEIELTNVILESDALIVVQDIQAKEFNGSLVHLYQGICSLLESFSSWKICHLKRDYNKVTHTLAQYAKCNELDQVWKRCSPLMVQ</sequence>
<evidence type="ECO:0000313" key="4">
    <source>
        <dbReference type="Proteomes" id="UP001459277"/>
    </source>
</evidence>